<organism evidence="2 3">
    <name type="scientific">Psylliodes chrysocephalus</name>
    <dbReference type="NCBI Taxonomy" id="3402493"/>
    <lineage>
        <taxon>Eukaryota</taxon>
        <taxon>Metazoa</taxon>
        <taxon>Ecdysozoa</taxon>
        <taxon>Arthropoda</taxon>
        <taxon>Hexapoda</taxon>
        <taxon>Insecta</taxon>
        <taxon>Pterygota</taxon>
        <taxon>Neoptera</taxon>
        <taxon>Endopterygota</taxon>
        <taxon>Coleoptera</taxon>
        <taxon>Polyphaga</taxon>
        <taxon>Cucujiformia</taxon>
        <taxon>Chrysomeloidea</taxon>
        <taxon>Chrysomelidae</taxon>
        <taxon>Galerucinae</taxon>
        <taxon>Alticini</taxon>
        <taxon>Psylliodes</taxon>
    </lineage>
</organism>
<feature type="region of interest" description="Disordered" evidence="1">
    <location>
        <begin position="96"/>
        <end position="119"/>
    </location>
</feature>
<keyword evidence="3" id="KW-1185">Reference proteome</keyword>
<name>A0A9P0CHT1_9CUCU</name>
<reference evidence="2" key="1">
    <citation type="submission" date="2022-01" db="EMBL/GenBank/DDBJ databases">
        <authorList>
            <person name="King R."/>
        </authorList>
    </citation>
    <scope>NUCLEOTIDE SEQUENCE</scope>
</reference>
<sequence>MATKEDRTLGSGISIPQWMKNKRHHQFELDPSAFSPPELEDSFMIYYRHPKVEVNNTEATIIKANLPENITVAAVGKKNDDFSQHPFSCQKYLKNGLDTSPPPQTTSHMKTKSSGTDDGFKGEAAKCGSSIIKVASQMVSGKGLGIRSNDPNCIMEETYDRKRRGSKSLPASPVASPASSPKANRKVINKYFTGAFTDVDKSKGSWILSNLLARREISQSVGQIKEELAEELERASSAVSIDDASSKKPAVFKAKASELREMNFWSPTSM</sequence>
<evidence type="ECO:0000256" key="1">
    <source>
        <dbReference type="SAM" id="MobiDB-lite"/>
    </source>
</evidence>
<feature type="region of interest" description="Disordered" evidence="1">
    <location>
        <begin position="160"/>
        <end position="182"/>
    </location>
</feature>
<feature type="compositionally biased region" description="Polar residues" evidence="1">
    <location>
        <begin position="105"/>
        <end position="116"/>
    </location>
</feature>
<dbReference type="OrthoDB" id="8192147at2759"/>
<dbReference type="AlphaFoldDB" id="A0A9P0CHT1"/>
<protein>
    <submittedName>
        <fullName evidence="2">Uncharacterized protein</fullName>
    </submittedName>
</protein>
<gene>
    <name evidence="2" type="ORF">PSYICH_LOCUS568</name>
</gene>
<dbReference type="EMBL" id="OV651813">
    <property type="protein sequence ID" value="CAH1099600.1"/>
    <property type="molecule type" value="Genomic_DNA"/>
</dbReference>
<dbReference type="Proteomes" id="UP001153636">
    <property type="component" value="Chromosome 1"/>
</dbReference>
<accession>A0A9P0CHT1</accession>
<feature type="compositionally biased region" description="Low complexity" evidence="1">
    <location>
        <begin position="167"/>
        <end position="182"/>
    </location>
</feature>
<evidence type="ECO:0000313" key="2">
    <source>
        <dbReference type="EMBL" id="CAH1099600.1"/>
    </source>
</evidence>
<evidence type="ECO:0000313" key="3">
    <source>
        <dbReference type="Proteomes" id="UP001153636"/>
    </source>
</evidence>
<proteinExistence type="predicted"/>